<comment type="caution">
    <text evidence="1">The sequence shown here is derived from an EMBL/GenBank/DDBJ whole genome shotgun (WGS) entry which is preliminary data.</text>
</comment>
<dbReference type="RefSeq" id="WP_170021369.1">
    <property type="nucleotide sequence ID" value="NZ_JABCSC020000002.1"/>
</dbReference>
<sequence length="124" mass="13824">MNAPANALFNAATLANIEEAGSSVLILAEGLEKEELLHSRITRVEATRLLQVLAECLAQLPPELHEAMPELAWDGWRSTARQLQQTGQPCDEALWFAVLSLVPATLMWLRTYRHNQPELFSFAA</sequence>
<dbReference type="EMBL" id="JABCSC020000002">
    <property type="protein sequence ID" value="NSL54848.1"/>
    <property type="molecule type" value="Genomic_DNA"/>
</dbReference>
<gene>
    <name evidence="1" type="ORF">HJ583_007410</name>
</gene>
<reference evidence="1 2" key="1">
    <citation type="submission" date="2020-06" db="EMBL/GenBank/DDBJ databases">
        <title>Draft genome of Uliginosibacterium sp. IMCC34675.</title>
        <authorList>
            <person name="Song J."/>
        </authorList>
    </citation>
    <scope>NUCLEOTIDE SEQUENCE [LARGE SCALE GENOMIC DNA]</scope>
    <source>
        <strain evidence="1 2">IMCC34675</strain>
    </source>
</reference>
<organism evidence="1 2">
    <name type="scientific">Uliginosibacterium aquaticum</name>
    <dbReference type="NCBI Taxonomy" id="2731212"/>
    <lineage>
        <taxon>Bacteria</taxon>
        <taxon>Pseudomonadati</taxon>
        <taxon>Pseudomonadota</taxon>
        <taxon>Betaproteobacteria</taxon>
        <taxon>Rhodocyclales</taxon>
        <taxon>Zoogloeaceae</taxon>
        <taxon>Uliginosibacterium</taxon>
    </lineage>
</organism>
<accession>A0ABX2IKJ9</accession>
<dbReference type="Proteomes" id="UP000778523">
    <property type="component" value="Unassembled WGS sequence"/>
</dbReference>
<evidence type="ECO:0000313" key="2">
    <source>
        <dbReference type="Proteomes" id="UP000778523"/>
    </source>
</evidence>
<proteinExistence type="predicted"/>
<evidence type="ECO:0000313" key="1">
    <source>
        <dbReference type="EMBL" id="NSL54848.1"/>
    </source>
</evidence>
<protein>
    <submittedName>
        <fullName evidence="1">Uncharacterized protein</fullName>
    </submittedName>
</protein>
<keyword evidence="2" id="KW-1185">Reference proteome</keyword>
<name>A0ABX2IKJ9_9RHOO</name>